<evidence type="ECO:0000313" key="1">
    <source>
        <dbReference type="EMBL" id="PZR17416.1"/>
    </source>
</evidence>
<reference evidence="1 2" key="1">
    <citation type="submission" date="2017-08" db="EMBL/GenBank/DDBJ databases">
        <title>Infants hospitalized years apart are colonized by the same room-sourced microbial strains.</title>
        <authorList>
            <person name="Brooks B."/>
            <person name="Olm M.R."/>
            <person name="Firek B.A."/>
            <person name="Baker R."/>
            <person name="Thomas B.C."/>
            <person name="Morowitz M.J."/>
            <person name="Banfield J.F."/>
        </authorList>
    </citation>
    <scope>NUCLEOTIDE SEQUENCE [LARGE SCALE GENOMIC DNA]</scope>
    <source>
        <strain evidence="1">S2_003_000_R2_14</strain>
    </source>
</reference>
<dbReference type="InterPro" id="IPR036465">
    <property type="entry name" value="vWFA_dom_sf"/>
</dbReference>
<dbReference type="SUPFAM" id="SSF53300">
    <property type="entry name" value="vWA-like"/>
    <property type="match status" value="1"/>
</dbReference>
<accession>A0A2W5TYM6</accession>
<sequence length="458" mass="51113">MEARVVEFVEVLRQNGLKVALSEAKDAVRALAEIGVDEREVTRATLKATLCKRSRDAATFDKAFDFYFSAAAKTLGGLEGPLSELVLSAEDRRVLEKSLQERELHDLTRAALDADRARLAQIFREAARQLDYARIQNALQTGFFGRRLVVAAGAESMRSDIEGLARSMSGGGMSARAQELVNEHLAQSLRRIEDAARVEVRRQSDARLKKPSIGVEDKALHTLTKQEVDVAQRAVRALAEKLKARMLRRQRSKRRGQLNPRKTLRANLTSGGVPMVPYFKTRRPKRPDVVVLCDVSDSVRNASRLMLLFTWSLQSLFTRVRSFIFVADTGEVTSHFKGVKPEVAIDAALQSGVISINTNSNYGQSLVTFVRGQLGSITRRTTVFIIGDGRNNRNDPQVWALEDLKRKAKRVIWICNEPKPNWNFGDSEMNAYSRAVSQVVTVTSLAELEKIAPKLVPL</sequence>
<dbReference type="AlphaFoldDB" id="A0A2W5TYM6"/>
<gene>
    <name evidence="1" type="ORF">DI536_03580</name>
</gene>
<organism evidence="1 2">
    <name type="scientific">Archangium gephyra</name>
    <dbReference type="NCBI Taxonomy" id="48"/>
    <lineage>
        <taxon>Bacteria</taxon>
        <taxon>Pseudomonadati</taxon>
        <taxon>Myxococcota</taxon>
        <taxon>Myxococcia</taxon>
        <taxon>Myxococcales</taxon>
        <taxon>Cystobacterineae</taxon>
        <taxon>Archangiaceae</taxon>
        <taxon>Archangium</taxon>
    </lineage>
</organism>
<comment type="caution">
    <text evidence="1">The sequence shown here is derived from an EMBL/GenBank/DDBJ whole genome shotgun (WGS) entry which is preliminary data.</text>
</comment>
<evidence type="ECO:0008006" key="3">
    <source>
        <dbReference type="Google" id="ProtNLM"/>
    </source>
</evidence>
<proteinExistence type="predicted"/>
<evidence type="ECO:0000313" key="2">
    <source>
        <dbReference type="Proteomes" id="UP000249061"/>
    </source>
</evidence>
<protein>
    <recommendedName>
        <fullName evidence="3">VWA domain-containing protein</fullName>
    </recommendedName>
</protein>
<name>A0A2W5TYM6_9BACT</name>
<dbReference type="PANTHER" id="PTHR39338:SF5">
    <property type="entry name" value="BLR6139 PROTEIN"/>
    <property type="match status" value="1"/>
</dbReference>
<dbReference type="PANTHER" id="PTHR39338">
    <property type="entry name" value="BLL5662 PROTEIN-RELATED"/>
    <property type="match status" value="1"/>
</dbReference>
<dbReference type="PIRSF" id="PIRSF010256">
    <property type="entry name" value="CoxE_vWa"/>
    <property type="match status" value="1"/>
</dbReference>
<dbReference type="Pfam" id="PF05762">
    <property type="entry name" value="VWA_CoxE"/>
    <property type="match status" value="1"/>
</dbReference>
<dbReference type="Proteomes" id="UP000249061">
    <property type="component" value="Unassembled WGS sequence"/>
</dbReference>
<dbReference type="InterPro" id="IPR008912">
    <property type="entry name" value="Uncharacterised_CoxE"/>
</dbReference>
<dbReference type="EMBL" id="QFQP01000002">
    <property type="protein sequence ID" value="PZR17416.1"/>
    <property type="molecule type" value="Genomic_DNA"/>
</dbReference>
<dbReference type="InterPro" id="IPR011195">
    <property type="entry name" value="UCP010256"/>
</dbReference>